<evidence type="ECO:0000313" key="7">
    <source>
        <dbReference type="Proteomes" id="UP000176609"/>
    </source>
</evidence>
<evidence type="ECO:0000256" key="3">
    <source>
        <dbReference type="ARBA" id="ARBA00023054"/>
    </source>
</evidence>
<protein>
    <recommendedName>
        <fullName evidence="8">DNA recombination protein RmuC</fullName>
    </recommendedName>
</protein>
<keyword evidence="4" id="KW-0233">DNA recombination</keyword>
<sequence length="344" mass="39007">MRLDSIILTIIIISCFSVLVFLVKKELAKLSEKKEDTTLLEWLKSMQISIENTNKTLNEAMRGSTSDVAKLLQSNTKQLNERLDTAARVIGDLKKNLGEMSEVGKGIKSLQEFLQSPKLRGNIGEQVLQDMIGQTFPKNSFHLQYSFKSGVKVDAVLKTDAGLLCIDSKFPMENFNQMYKGETESERNQAKKMFISDVKKHVNDISKKYILPEEDTMDFALMYIPSEAVYYEIANLNELMEYARKLRVYPVSPNTLYAHLQVLLLSFQGKELEQKSKDVFRLLRAIQKDYGKVEDNLGVLGKHINNAYNSMSNVSSSFVLMGQKLSTTQNLGEGKKETTQLEIS</sequence>
<keyword evidence="5" id="KW-0812">Transmembrane</keyword>
<evidence type="ECO:0000313" key="6">
    <source>
        <dbReference type="EMBL" id="OGG26234.1"/>
    </source>
</evidence>
<dbReference type="AlphaFoldDB" id="A0A1F6ANG8"/>
<keyword evidence="5" id="KW-1133">Transmembrane helix</keyword>
<comment type="similarity">
    <text evidence="2">Belongs to the RmuC family.</text>
</comment>
<name>A0A1F6ANG8_9BACT</name>
<reference evidence="6 7" key="1">
    <citation type="journal article" date="2016" name="Nat. Commun.">
        <title>Thousands of microbial genomes shed light on interconnected biogeochemical processes in an aquifer system.</title>
        <authorList>
            <person name="Anantharaman K."/>
            <person name="Brown C.T."/>
            <person name="Hug L.A."/>
            <person name="Sharon I."/>
            <person name="Castelle C.J."/>
            <person name="Probst A.J."/>
            <person name="Thomas B.C."/>
            <person name="Singh A."/>
            <person name="Wilkins M.J."/>
            <person name="Karaoz U."/>
            <person name="Brodie E.L."/>
            <person name="Williams K.H."/>
            <person name="Hubbard S.S."/>
            <person name="Banfield J.F."/>
        </authorList>
    </citation>
    <scope>NUCLEOTIDE SEQUENCE [LARGE SCALE GENOMIC DNA]</scope>
</reference>
<evidence type="ECO:0000256" key="5">
    <source>
        <dbReference type="SAM" id="Phobius"/>
    </source>
</evidence>
<dbReference type="InterPro" id="IPR003798">
    <property type="entry name" value="DNA_recombination_RmuC"/>
</dbReference>
<dbReference type="GO" id="GO:0006310">
    <property type="term" value="P:DNA recombination"/>
    <property type="evidence" value="ECO:0007669"/>
    <property type="project" value="UniProtKB-KW"/>
</dbReference>
<feature type="transmembrane region" description="Helical" evidence="5">
    <location>
        <begin position="6"/>
        <end position="23"/>
    </location>
</feature>
<evidence type="ECO:0008006" key="8">
    <source>
        <dbReference type="Google" id="ProtNLM"/>
    </source>
</evidence>
<dbReference type="PANTHER" id="PTHR30563">
    <property type="entry name" value="DNA RECOMBINATION PROTEIN RMUC"/>
    <property type="match status" value="1"/>
</dbReference>
<dbReference type="Proteomes" id="UP000176609">
    <property type="component" value="Unassembled WGS sequence"/>
</dbReference>
<dbReference type="Pfam" id="PF02646">
    <property type="entry name" value="RmuC"/>
    <property type="match status" value="1"/>
</dbReference>
<accession>A0A1F6ANG8</accession>
<comment type="caution">
    <text evidence="6">The sequence shown here is derived from an EMBL/GenBank/DDBJ whole genome shotgun (WGS) entry which is preliminary data.</text>
</comment>
<comment type="function">
    <text evidence="1">Involved in DNA recombination.</text>
</comment>
<gene>
    <name evidence="6" type="ORF">A2960_04630</name>
</gene>
<keyword evidence="3" id="KW-0175">Coiled coil</keyword>
<dbReference type="EMBL" id="MFJR01000012">
    <property type="protein sequence ID" value="OGG26234.1"/>
    <property type="molecule type" value="Genomic_DNA"/>
</dbReference>
<evidence type="ECO:0000256" key="2">
    <source>
        <dbReference type="ARBA" id="ARBA00009840"/>
    </source>
</evidence>
<dbReference type="PROSITE" id="PS51257">
    <property type="entry name" value="PROKAR_LIPOPROTEIN"/>
    <property type="match status" value="1"/>
</dbReference>
<evidence type="ECO:0000256" key="4">
    <source>
        <dbReference type="ARBA" id="ARBA00023172"/>
    </source>
</evidence>
<proteinExistence type="inferred from homology"/>
<evidence type="ECO:0000256" key="1">
    <source>
        <dbReference type="ARBA" id="ARBA00003416"/>
    </source>
</evidence>
<keyword evidence="5" id="KW-0472">Membrane</keyword>
<dbReference type="PANTHER" id="PTHR30563:SF0">
    <property type="entry name" value="DNA RECOMBINATION PROTEIN RMUC"/>
    <property type="match status" value="1"/>
</dbReference>
<organism evidence="6 7">
    <name type="scientific">Candidatus Gottesmanbacteria bacterium RIFCSPLOWO2_01_FULL_39_12b</name>
    <dbReference type="NCBI Taxonomy" id="1798388"/>
    <lineage>
        <taxon>Bacteria</taxon>
        <taxon>Candidatus Gottesmaniibacteriota</taxon>
    </lineage>
</organism>